<dbReference type="AlphaFoldDB" id="A0A9D1P9W4"/>
<dbReference type="SUPFAM" id="SSF64182">
    <property type="entry name" value="DHH phosphoesterases"/>
    <property type="match status" value="1"/>
</dbReference>
<evidence type="ECO:0000259" key="1">
    <source>
        <dbReference type="Pfam" id="PF01368"/>
    </source>
</evidence>
<organism evidence="3 4">
    <name type="scientific">Candidatus Ornithocaccomicrobium faecavium</name>
    <dbReference type="NCBI Taxonomy" id="2840890"/>
    <lineage>
        <taxon>Bacteria</taxon>
        <taxon>Bacillati</taxon>
        <taxon>Bacillota</taxon>
        <taxon>Clostridia</taxon>
        <taxon>Candidatus Ornithocaccomicrobium</taxon>
    </lineage>
</organism>
<dbReference type="GO" id="GO:0003676">
    <property type="term" value="F:nucleic acid binding"/>
    <property type="evidence" value="ECO:0007669"/>
    <property type="project" value="InterPro"/>
</dbReference>
<comment type="caution">
    <text evidence="3">The sequence shown here is derived from an EMBL/GenBank/DDBJ whole genome shotgun (WGS) entry which is preliminary data.</text>
</comment>
<name>A0A9D1P9W4_9FIRM</name>
<dbReference type="EMBL" id="DVOT01000256">
    <property type="protein sequence ID" value="HIV29144.1"/>
    <property type="molecule type" value="Genomic_DNA"/>
</dbReference>
<dbReference type="Gene3D" id="3.90.1640.10">
    <property type="entry name" value="inorganic pyrophosphatase (n-terminal core)"/>
    <property type="match status" value="1"/>
</dbReference>
<dbReference type="Pfam" id="PF01368">
    <property type="entry name" value="DHH"/>
    <property type="match status" value="1"/>
</dbReference>
<feature type="domain" description="DHHA1" evidence="2">
    <location>
        <begin position="229"/>
        <end position="312"/>
    </location>
</feature>
<dbReference type="Proteomes" id="UP000886884">
    <property type="component" value="Unassembled WGS sequence"/>
</dbReference>
<dbReference type="InterPro" id="IPR001667">
    <property type="entry name" value="DDH_dom"/>
</dbReference>
<dbReference type="PANTHER" id="PTHR47618">
    <property type="entry name" value="BIFUNCTIONAL OLIGORIBONUCLEASE AND PAP PHOSPHATASE NRNA"/>
    <property type="match status" value="1"/>
</dbReference>
<dbReference type="Gene3D" id="3.10.310.30">
    <property type="match status" value="1"/>
</dbReference>
<protein>
    <submittedName>
        <fullName evidence="3">DHH family phosphoesterase</fullName>
    </submittedName>
</protein>
<sequence length="313" mass="33489">MSGTNEQVLAWLKNAEDLTIFAHVSPDGDTIGSSLALWHALGRQAQLVCEDPIPEKYAFLPGAQAFVLPAGARASAYALAVDAADAGRLGAARALFEAAAHTAVIDHHGTNPGYAQVCRVEPELGATGTLVREILRDGGWQVDADIALCLYVAISTDTGNFSFSSTKRRDMLAVADLVEMFDLAETTRKLFRMKRKEHTLLLGAMLSAAQFAARGRVAYGCVTREMLARAGAQNADIEGLIDSLINMEGVEVALLFSQRESTKLSIRTLQMDAAALAQRYGGGGHVRAAGATLDCPLEEAVRRVVKDVEAEME</sequence>
<accession>A0A9D1P9W4</accession>
<evidence type="ECO:0000313" key="4">
    <source>
        <dbReference type="Proteomes" id="UP000886884"/>
    </source>
</evidence>
<reference evidence="3" key="2">
    <citation type="journal article" date="2021" name="PeerJ">
        <title>Extensive microbial diversity within the chicken gut microbiome revealed by metagenomics and culture.</title>
        <authorList>
            <person name="Gilroy R."/>
            <person name="Ravi A."/>
            <person name="Getino M."/>
            <person name="Pursley I."/>
            <person name="Horton D.L."/>
            <person name="Alikhan N.F."/>
            <person name="Baker D."/>
            <person name="Gharbi K."/>
            <person name="Hall N."/>
            <person name="Watson M."/>
            <person name="Adriaenssens E.M."/>
            <person name="Foster-Nyarko E."/>
            <person name="Jarju S."/>
            <person name="Secka A."/>
            <person name="Antonio M."/>
            <person name="Oren A."/>
            <person name="Chaudhuri R.R."/>
            <person name="La Ragione R."/>
            <person name="Hildebrand F."/>
            <person name="Pallen M.J."/>
        </authorList>
    </citation>
    <scope>NUCLEOTIDE SEQUENCE</scope>
    <source>
        <strain evidence="3">CHK183-6373</strain>
    </source>
</reference>
<dbReference type="InterPro" id="IPR038763">
    <property type="entry name" value="DHH_sf"/>
</dbReference>
<evidence type="ECO:0000259" key="2">
    <source>
        <dbReference type="Pfam" id="PF02272"/>
    </source>
</evidence>
<reference evidence="3" key="1">
    <citation type="submission" date="2020-10" db="EMBL/GenBank/DDBJ databases">
        <authorList>
            <person name="Gilroy R."/>
        </authorList>
    </citation>
    <scope>NUCLEOTIDE SEQUENCE</scope>
    <source>
        <strain evidence="3">CHK183-6373</strain>
    </source>
</reference>
<dbReference type="PANTHER" id="PTHR47618:SF1">
    <property type="entry name" value="BIFUNCTIONAL OLIGORIBONUCLEASE AND PAP PHOSPHATASE NRNA"/>
    <property type="match status" value="1"/>
</dbReference>
<gene>
    <name evidence="3" type="ORF">IAA64_14370</name>
</gene>
<dbReference type="InterPro" id="IPR003156">
    <property type="entry name" value="DHHA1_dom"/>
</dbReference>
<evidence type="ECO:0000313" key="3">
    <source>
        <dbReference type="EMBL" id="HIV29144.1"/>
    </source>
</evidence>
<dbReference type="Pfam" id="PF02272">
    <property type="entry name" value="DHHA1"/>
    <property type="match status" value="1"/>
</dbReference>
<dbReference type="InterPro" id="IPR051319">
    <property type="entry name" value="Oligoribo/pAp-PDE_c-di-AMP_PDE"/>
</dbReference>
<proteinExistence type="predicted"/>
<feature type="domain" description="DDH" evidence="1">
    <location>
        <begin position="19"/>
        <end position="154"/>
    </location>
</feature>